<dbReference type="InterPro" id="IPR036249">
    <property type="entry name" value="Thioredoxin-like_sf"/>
</dbReference>
<dbReference type="EMBL" id="JADJMH010000019">
    <property type="protein sequence ID" value="MBK7676470.1"/>
    <property type="molecule type" value="Genomic_DNA"/>
</dbReference>
<gene>
    <name evidence="2" type="ORF">IPJ27_17870</name>
</gene>
<evidence type="ECO:0000313" key="2">
    <source>
        <dbReference type="EMBL" id="MBK7676470.1"/>
    </source>
</evidence>
<proteinExistence type="predicted"/>
<dbReference type="SUPFAM" id="SSF52833">
    <property type="entry name" value="Thioredoxin-like"/>
    <property type="match status" value="1"/>
</dbReference>
<organism evidence="2 3">
    <name type="scientific">Candidatus Accumulibacter proximus</name>
    <dbReference type="NCBI Taxonomy" id="2954385"/>
    <lineage>
        <taxon>Bacteria</taxon>
        <taxon>Pseudomonadati</taxon>
        <taxon>Pseudomonadota</taxon>
        <taxon>Betaproteobacteria</taxon>
        <taxon>Candidatus Accumulibacter</taxon>
    </lineage>
</organism>
<protein>
    <submittedName>
        <fullName evidence="2">Uncharacterized protein</fullName>
    </submittedName>
</protein>
<reference evidence="2 3" key="1">
    <citation type="submission" date="2020-10" db="EMBL/GenBank/DDBJ databases">
        <title>Connecting structure to function with the recovery of over 1000 high-quality activated sludge metagenome-assembled genomes encoding full-length rRNA genes using long-read sequencing.</title>
        <authorList>
            <person name="Singleton C.M."/>
            <person name="Petriglieri F."/>
            <person name="Kristensen J.M."/>
            <person name="Kirkegaard R.H."/>
            <person name="Michaelsen T.Y."/>
            <person name="Andersen M.H."/>
            <person name="Karst S.M."/>
            <person name="Dueholm M.S."/>
            <person name="Nielsen P.H."/>
            <person name="Albertsen M."/>
        </authorList>
    </citation>
    <scope>NUCLEOTIDE SEQUENCE [LARGE SCALE GENOMIC DNA]</scope>
    <source>
        <strain evidence="2">EsbW_18-Q3-R4-48_BATAC.285</strain>
    </source>
</reference>
<evidence type="ECO:0000313" key="3">
    <source>
        <dbReference type="Proteomes" id="UP000697998"/>
    </source>
</evidence>
<accession>A0A935Q3M8</accession>
<name>A0A935Q3M8_9PROT</name>
<dbReference type="AlphaFoldDB" id="A0A935Q3M8"/>
<dbReference type="Proteomes" id="UP000697998">
    <property type="component" value="Unassembled WGS sequence"/>
</dbReference>
<sequence length="149" mass="16481">MTAAVMTSGRRMMFLVTGLLALPFIVAFGLYWFEWRPAKLANHGELIQPPQALPETGLSLVDGRPLPTAELRRKWTLVMVAPSPCASACLQDLHQIRQVQVALNKEMVRLRRVLLGSSVADLRTDPALAEIQRSYPDLIIAAPLPMKPA</sequence>
<keyword evidence="1" id="KW-0472">Membrane</keyword>
<feature type="transmembrane region" description="Helical" evidence="1">
    <location>
        <begin position="12"/>
        <end position="33"/>
    </location>
</feature>
<evidence type="ECO:0000256" key="1">
    <source>
        <dbReference type="SAM" id="Phobius"/>
    </source>
</evidence>
<keyword evidence="1" id="KW-1133">Transmembrane helix</keyword>
<comment type="caution">
    <text evidence="2">The sequence shown here is derived from an EMBL/GenBank/DDBJ whole genome shotgun (WGS) entry which is preliminary data.</text>
</comment>
<keyword evidence="1" id="KW-0812">Transmembrane</keyword>